<sequence>MADIDRWNAQAVREVFHAAKSRAEVTLEVSRQLATLSIFASSGGKTAEAAAHQNEGFAAISTPTVTRRWPLPARLTGPRTAL</sequence>
<gene>
    <name evidence="1" type="ORF">BZL30_0406</name>
</gene>
<name>A0A1V3XU89_MYCKA</name>
<dbReference type="EMBL" id="MVBM01000001">
    <property type="protein sequence ID" value="OOK82662.1"/>
    <property type="molecule type" value="Genomic_DNA"/>
</dbReference>
<proteinExistence type="predicted"/>
<reference evidence="1 2" key="1">
    <citation type="submission" date="2017-02" db="EMBL/GenBank/DDBJ databases">
        <title>Complete genome sequences of Mycobacterium kansasii strains isolated from rhesus macaques.</title>
        <authorList>
            <person name="Panda A."/>
            <person name="Nagaraj S."/>
            <person name="Zhao X."/>
            <person name="Tettelin H."/>
            <person name="Detolla L.J."/>
        </authorList>
    </citation>
    <scope>NUCLEOTIDE SEQUENCE [LARGE SCALE GENOMIC DNA]</scope>
    <source>
        <strain evidence="1 2">11-3813</strain>
    </source>
</reference>
<evidence type="ECO:0000313" key="1">
    <source>
        <dbReference type="EMBL" id="OOK82662.1"/>
    </source>
</evidence>
<accession>A0A1V3XU89</accession>
<evidence type="ECO:0000313" key="2">
    <source>
        <dbReference type="Proteomes" id="UP000189229"/>
    </source>
</evidence>
<organism evidence="1 2">
    <name type="scientific">Mycobacterium kansasii</name>
    <dbReference type="NCBI Taxonomy" id="1768"/>
    <lineage>
        <taxon>Bacteria</taxon>
        <taxon>Bacillati</taxon>
        <taxon>Actinomycetota</taxon>
        <taxon>Actinomycetes</taxon>
        <taxon>Mycobacteriales</taxon>
        <taxon>Mycobacteriaceae</taxon>
        <taxon>Mycobacterium</taxon>
    </lineage>
</organism>
<comment type="caution">
    <text evidence="1">The sequence shown here is derived from an EMBL/GenBank/DDBJ whole genome shotgun (WGS) entry which is preliminary data.</text>
</comment>
<dbReference type="AlphaFoldDB" id="A0A1V3XU89"/>
<protein>
    <submittedName>
        <fullName evidence="1">Uncharacterized protein</fullName>
    </submittedName>
</protein>
<dbReference type="Proteomes" id="UP000189229">
    <property type="component" value="Unassembled WGS sequence"/>
</dbReference>